<organism evidence="2">
    <name type="scientific">uncultured Caudovirales phage</name>
    <dbReference type="NCBI Taxonomy" id="2100421"/>
    <lineage>
        <taxon>Viruses</taxon>
        <taxon>Duplodnaviria</taxon>
        <taxon>Heunggongvirae</taxon>
        <taxon>Uroviricota</taxon>
        <taxon>Caudoviricetes</taxon>
        <taxon>Peduoviridae</taxon>
        <taxon>Maltschvirus</taxon>
        <taxon>Maltschvirus maltsch</taxon>
    </lineage>
</organism>
<name>A0A6J5SEE7_9CAUD</name>
<gene>
    <name evidence="1" type="ORF">UFOVP1086_7</name>
    <name evidence="2" type="ORF">UFOVP1440_7</name>
    <name evidence="3" type="ORF">UFOVP1533_7</name>
</gene>
<proteinExistence type="predicted"/>
<dbReference type="EMBL" id="LR797384">
    <property type="protein sequence ID" value="CAB4212386.1"/>
    <property type="molecule type" value="Genomic_DNA"/>
</dbReference>
<evidence type="ECO:0000313" key="3">
    <source>
        <dbReference type="EMBL" id="CAB5228203.1"/>
    </source>
</evidence>
<sequence>MREPIRHAMMWGKDEDDSIYVFPVQKTNGNWVKWEDYSKLQTEVERLDDLVLATKQVIAQHEMFYATKWLEKNFPKSCTESFQAENARLKAEVERLRKAGDIIARIIAPPAHGPGEWDGEWYAWHNAKSGVLSAETPPNTPPTAL</sequence>
<evidence type="ECO:0000313" key="2">
    <source>
        <dbReference type="EMBL" id="CAB4212386.1"/>
    </source>
</evidence>
<dbReference type="EMBL" id="LR797027">
    <property type="protein sequence ID" value="CAB4182475.1"/>
    <property type="molecule type" value="Genomic_DNA"/>
</dbReference>
<accession>A0A6J5SEE7</accession>
<evidence type="ECO:0000313" key="1">
    <source>
        <dbReference type="EMBL" id="CAB4182475.1"/>
    </source>
</evidence>
<dbReference type="EMBL" id="LR798388">
    <property type="protein sequence ID" value="CAB5228203.1"/>
    <property type="molecule type" value="Genomic_DNA"/>
</dbReference>
<protein>
    <submittedName>
        <fullName evidence="2">Uncharacterized protein</fullName>
    </submittedName>
</protein>
<reference evidence="2" key="1">
    <citation type="submission" date="2020-05" db="EMBL/GenBank/DDBJ databases">
        <authorList>
            <person name="Chiriac C."/>
            <person name="Salcher M."/>
            <person name="Ghai R."/>
            <person name="Kavagutti S V."/>
        </authorList>
    </citation>
    <scope>NUCLEOTIDE SEQUENCE</scope>
</reference>